<evidence type="ECO:0000256" key="3">
    <source>
        <dbReference type="PROSITE-ProRule" id="PRU00810"/>
    </source>
</evidence>
<dbReference type="Pfam" id="PF02671">
    <property type="entry name" value="PAH"/>
    <property type="match status" value="1"/>
</dbReference>
<dbReference type="GO" id="GO:0000118">
    <property type="term" value="C:histone deacetylase complex"/>
    <property type="evidence" value="ECO:0007669"/>
    <property type="project" value="TreeGrafter"/>
</dbReference>
<dbReference type="Gene3D" id="1.20.1160.11">
    <property type="entry name" value="Paired amphipathic helix"/>
    <property type="match status" value="1"/>
</dbReference>
<feature type="non-terminal residue" evidence="5">
    <location>
        <position position="318"/>
    </location>
</feature>
<dbReference type="EMBL" id="KI517748">
    <property type="protein sequence ID" value="ESQ33165.1"/>
    <property type="molecule type" value="Genomic_DNA"/>
</dbReference>
<dbReference type="Proteomes" id="UP000030689">
    <property type="component" value="Unassembled WGS sequence"/>
</dbReference>
<proteinExistence type="predicted"/>
<dbReference type="FunFam" id="1.20.1160.11:FF:000001">
    <property type="entry name" value="Paired amphipathic helix protein Sin3"/>
    <property type="match status" value="1"/>
</dbReference>
<dbReference type="Gramene" id="ESQ33165">
    <property type="protein sequence ID" value="ESQ33165"/>
    <property type="gene ID" value="EUTSA_v10005633mg"/>
</dbReference>
<dbReference type="eggNOG" id="KOG4204">
    <property type="taxonomic scope" value="Eukaryota"/>
</dbReference>
<feature type="compositionally biased region" description="Basic and acidic residues" evidence="4">
    <location>
        <begin position="251"/>
        <end position="292"/>
    </location>
</feature>
<name>V4K6G7_EUTSA</name>
<accession>V4K6G7</accession>
<evidence type="ECO:0000313" key="5">
    <source>
        <dbReference type="EMBL" id="ESQ33165.1"/>
    </source>
</evidence>
<dbReference type="STRING" id="72664.V4K6G7"/>
<dbReference type="GO" id="GO:0000122">
    <property type="term" value="P:negative regulation of transcription by RNA polymerase II"/>
    <property type="evidence" value="ECO:0007669"/>
    <property type="project" value="TreeGrafter"/>
</dbReference>
<comment type="subcellular location">
    <subcellularLocation>
        <location evidence="1 3">Nucleus</location>
    </subcellularLocation>
</comment>
<dbReference type="GO" id="GO:0000785">
    <property type="term" value="C:chromatin"/>
    <property type="evidence" value="ECO:0007669"/>
    <property type="project" value="TreeGrafter"/>
</dbReference>
<feature type="region of interest" description="Disordered" evidence="4">
    <location>
        <begin position="245"/>
        <end position="292"/>
    </location>
</feature>
<evidence type="ECO:0000313" key="6">
    <source>
        <dbReference type="Proteomes" id="UP000030689"/>
    </source>
</evidence>
<gene>
    <name evidence="5" type="ORF">EUTSA_v10005633mg</name>
</gene>
<evidence type="ECO:0008006" key="7">
    <source>
        <dbReference type="Google" id="ProtNLM"/>
    </source>
</evidence>
<dbReference type="SUPFAM" id="SSF47762">
    <property type="entry name" value="PAH2 domain"/>
    <property type="match status" value="2"/>
</dbReference>
<sequence>MDTFYILDLGLDIVDRVGGLYLEGYGLSSECFYKNLHLCLRLLRRKTQKCEGHEYLILLRRFLRQCAVLRWLLASKPQSLCDGAPGKYVQSPIPGSGGTGGESIGDRGINSQKLTTDDALTYLKEVKERFQDQRDKYDMFLEVMKYFKAQRTETSGVIARVKELFKGHINLIFGFNTFLTKGFEITLDEEEAPPKKTVEFEEAIHFVNKIKKRFQHDEDVSTLFEDHLDLLEEFTRFLPESLASHSAAQSNDHRRRERAVASRGDRDHSVDRSNHNDDKAMEDRERRCTESRENTLIRRIEKRRCTMFFFKSLKSFYR</sequence>
<dbReference type="AlphaFoldDB" id="V4K6G7"/>
<dbReference type="PANTHER" id="PTHR12346">
    <property type="entry name" value="SIN3B-RELATED"/>
    <property type="match status" value="1"/>
</dbReference>
<dbReference type="InterPro" id="IPR003822">
    <property type="entry name" value="PAH"/>
</dbReference>
<evidence type="ECO:0000256" key="4">
    <source>
        <dbReference type="SAM" id="MobiDB-lite"/>
    </source>
</evidence>
<dbReference type="KEGG" id="eus:EUTSA_v10005633mg"/>
<reference evidence="5 6" key="1">
    <citation type="journal article" date="2013" name="Front. Plant Sci.">
        <title>The Reference Genome of the Halophytic Plant Eutrema salsugineum.</title>
        <authorList>
            <person name="Yang R."/>
            <person name="Jarvis D.E."/>
            <person name="Chen H."/>
            <person name="Beilstein M.A."/>
            <person name="Grimwood J."/>
            <person name="Jenkins J."/>
            <person name="Shu S."/>
            <person name="Prochnik S."/>
            <person name="Xin M."/>
            <person name="Ma C."/>
            <person name="Schmutz J."/>
            <person name="Wing R.A."/>
            <person name="Mitchell-Olds T."/>
            <person name="Schumaker K.S."/>
            <person name="Wang X."/>
        </authorList>
    </citation>
    <scope>NUCLEOTIDE SEQUENCE [LARGE SCALE GENOMIC DNA]</scope>
</reference>
<feature type="region of interest" description="Disordered" evidence="4">
    <location>
        <begin position="91"/>
        <end position="110"/>
    </location>
</feature>
<keyword evidence="6" id="KW-1185">Reference proteome</keyword>
<organism evidence="5 6">
    <name type="scientific">Eutrema salsugineum</name>
    <name type="common">Saltwater cress</name>
    <name type="synonym">Sisymbrium salsugineum</name>
    <dbReference type="NCBI Taxonomy" id="72664"/>
    <lineage>
        <taxon>Eukaryota</taxon>
        <taxon>Viridiplantae</taxon>
        <taxon>Streptophyta</taxon>
        <taxon>Embryophyta</taxon>
        <taxon>Tracheophyta</taxon>
        <taxon>Spermatophyta</taxon>
        <taxon>Magnoliopsida</taxon>
        <taxon>eudicotyledons</taxon>
        <taxon>Gunneridae</taxon>
        <taxon>Pentapetalae</taxon>
        <taxon>rosids</taxon>
        <taxon>malvids</taxon>
        <taxon>Brassicales</taxon>
        <taxon>Brassicaceae</taxon>
        <taxon>Eutremeae</taxon>
        <taxon>Eutrema</taxon>
    </lineage>
</organism>
<dbReference type="PANTHER" id="PTHR12346:SF8">
    <property type="entry name" value="PAIRED AMPHIPATHIC HELIX PROTEIN SIN3-LIKE 2"/>
    <property type="match status" value="1"/>
</dbReference>
<evidence type="ECO:0000256" key="1">
    <source>
        <dbReference type="ARBA" id="ARBA00004123"/>
    </source>
</evidence>
<dbReference type="GO" id="GO:0003714">
    <property type="term" value="F:transcription corepressor activity"/>
    <property type="evidence" value="ECO:0007669"/>
    <property type="project" value="InterPro"/>
</dbReference>
<keyword evidence="2 3" id="KW-0539">Nucleus</keyword>
<dbReference type="InterPro" id="IPR039774">
    <property type="entry name" value="Sin3-like"/>
</dbReference>
<dbReference type="PROSITE" id="PS51477">
    <property type="entry name" value="PAH"/>
    <property type="match status" value="1"/>
</dbReference>
<dbReference type="InterPro" id="IPR036600">
    <property type="entry name" value="PAH_sf"/>
</dbReference>
<protein>
    <recommendedName>
        <fullName evidence="7">Histone deacetylase interacting domain-containing protein</fullName>
    </recommendedName>
</protein>
<evidence type="ECO:0000256" key="2">
    <source>
        <dbReference type="ARBA" id="ARBA00023242"/>
    </source>
</evidence>